<protein>
    <submittedName>
        <fullName evidence="1">Uncharacterized protein</fullName>
    </submittedName>
</protein>
<evidence type="ECO:0000313" key="2">
    <source>
        <dbReference type="Proteomes" id="UP000076584"/>
    </source>
</evidence>
<reference evidence="1 2" key="1">
    <citation type="submission" date="2015-06" db="EMBL/GenBank/DDBJ databases">
        <title>Survival trade-offs in plant roots during colonization by closely related pathogenic and mutualistic fungi.</title>
        <authorList>
            <person name="Hacquard S."/>
            <person name="Kracher B."/>
            <person name="Hiruma K."/>
            <person name="Weinman A."/>
            <person name="Muench P."/>
            <person name="Garrido Oter R."/>
            <person name="Ver Loren van Themaat E."/>
            <person name="Dallerey J.-F."/>
            <person name="Damm U."/>
            <person name="Henrissat B."/>
            <person name="Lespinet O."/>
            <person name="Thon M."/>
            <person name="Kemen E."/>
            <person name="McHardy A.C."/>
            <person name="Schulze-Lefert P."/>
            <person name="O'Connell R.J."/>
        </authorList>
    </citation>
    <scope>NUCLEOTIDE SEQUENCE [LARGE SCALE GENOMIC DNA]</scope>
    <source>
        <strain evidence="1 2">MAFF 238704</strain>
    </source>
</reference>
<dbReference type="AlphaFoldDB" id="A0A162NRN2"/>
<sequence length="375" mass="42803">MTPTTMQSPSGGIFITRLSGEKTQERAEILSELHDALPTSNLQAYFADLKSRPPAWDIETFIEGAMVLSDLIGHKRAAYYDNPLKGPHSLNSFTQSWNKMHSQHPITMWDQDIRRQCPPTWFNGLIDDNWVLSYRGEAPLSQGLNELLQGPTTLDCGMWCQFLLWMSLRYLIGDELFDSWIPLKNGRFALTQMWGDPMNDNGTIGSLLYSFYDEHGQDSQARIQTRTVSNHPTYSMKHPGGMGSLQNVTQVDGRNLVFDPSAPQNVLSETELKQKLLDDFNAPQDSADLEKQLLYKLHPSLVHPHFHPKTFGTLAEEAEKHANDVLDEDEWSVRQEDDVLCLDFNLPRLVSWIQQNKKIKLVRNSNWRMSRGTAT</sequence>
<name>A0A162NRN2_COLIC</name>
<dbReference type="EMBL" id="LFIW01000491">
    <property type="protein sequence ID" value="KZL86235.1"/>
    <property type="molecule type" value="Genomic_DNA"/>
</dbReference>
<proteinExistence type="predicted"/>
<accession>A0A162NRN2</accession>
<evidence type="ECO:0000313" key="1">
    <source>
        <dbReference type="EMBL" id="KZL86235.1"/>
    </source>
</evidence>
<comment type="caution">
    <text evidence="1">The sequence shown here is derived from an EMBL/GenBank/DDBJ whole genome shotgun (WGS) entry which is preliminary data.</text>
</comment>
<keyword evidence="2" id="KW-1185">Reference proteome</keyword>
<gene>
    <name evidence="1" type="ORF">CI238_13162</name>
</gene>
<organism evidence="1 2">
    <name type="scientific">Colletotrichum incanum</name>
    <name type="common">Soybean anthracnose fungus</name>
    <dbReference type="NCBI Taxonomy" id="1573173"/>
    <lineage>
        <taxon>Eukaryota</taxon>
        <taxon>Fungi</taxon>
        <taxon>Dikarya</taxon>
        <taxon>Ascomycota</taxon>
        <taxon>Pezizomycotina</taxon>
        <taxon>Sordariomycetes</taxon>
        <taxon>Hypocreomycetidae</taxon>
        <taxon>Glomerellales</taxon>
        <taxon>Glomerellaceae</taxon>
        <taxon>Colletotrichum</taxon>
        <taxon>Colletotrichum spaethianum species complex</taxon>
    </lineage>
</organism>
<dbReference type="Proteomes" id="UP000076584">
    <property type="component" value="Unassembled WGS sequence"/>
</dbReference>